<feature type="region of interest" description="Disordered" evidence="1">
    <location>
        <begin position="1"/>
        <end position="72"/>
    </location>
</feature>
<feature type="compositionally biased region" description="Polar residues" evidence="1">
    <location>
        <begin position="94"/>
        <end position="108"/>
    </location>
</feature>
<dbReference type="EMBL" id="JAUEDM010000009">
    <property type="protein sequence ID" value="KAK3312255.1"/>
    <property type="molecule type" value="Genomic_DNA"/>
</dbReference>
<dbReference type="Proteomes" id="UP001283341">
    <property type="component" value="Unassembled WGS sequence"/>
</dbReference>
<protein>
    <submittedName>
        <fullName evidence="2">Uncharacterized protein</fullName>
    </submittedName>
</protein>
<feature type="compositionally biased region" description="Basic and acidic residues" evidence="1">
    <location>
        <begin position="109"/>
        <end position="121"/>
    </location>
</feature>
<keyword evidence="3" id="KW-1185">Reference proteome</keyword>
<evidence type="ECO:0000313" key="2">
    <source>
        <dbReference type="EMBL" id="KAK3312255.1"/>
    </source>
</evidence>
<feature type="compositionally biased region" description="Polar residues" evidence="1">
    <location>
        <begin position="53"/>
        <end position="72"/>
    </location>
</feature>
<reference evidence="2" key="2">
    <citation type="submission" date="2023-06" db="EMBL/GenBank/DDBJ databases">
        <authorList>
            <consortium name="Lawrence Berkeley National Laboratory"/>
            <person name="Haridas S."/>
            <person name="Hensen N."/>
            <person name="Bonometti L."/>
            <person name="Westerberg I."/>
            <person name="Brannstrom I.O."/>
            <person name="Guillou S."/>
            <person name="Cros-Aarteil S."/>
            <person name="Calhoun S."/>
            <person name="Kuo A."/>
            <person name="Mondo S."/>
            <person name="Pangilinan J."/>
            <person name="Riley R."/>
            <person name="Labutti K."/>
            <person name="Andreopoulos B."/>
            <person name="Lipzen A."/>
            <person name="Chen C."/>
            <person name="Yanf M."/>
            <person name="Daum C."/>
            <person name="Ng V."/>
            <person name="Clum A."/>
            <person name="Steindorff A."/>
            <person name="Ohm R."/>
            <person name="Martin F."/>
            <person name="Silar P."/>
            <person name="Natvig D."/>
            <person name="Lalanne C."/>
            <person name="Gautier V."/>
            <person name="Ament-Velasquez S.L."/>
            <person name="Kruys A."/>
            <person name="Hutchinson M.I."/>
            <person name="Powell A.J."/>
            <person name="Barry K."/>
            <person name="Miller A.N."/>
            <person name="Grigoriev I.V."/>
            <person name="Debuchy R."/>
            <person name="Gladieux P."/>
            <person name="Thoren M.H."/>
            <person name="Johannesson H."/>
        </authorList>
    </citation>
    <scope>NUCLEOTIDE SEQUENCE</scope>
    <source>
        <strain evidence="2">CBS 118394</strain>
    </source>
</reference>
<gene>
    <name evidence="2" type="ORF">B0H66DRAFT_396175</name>
</gene>
<organism evidence="2 3">
    <name type="scientific">Apodospora peruviana</name>
    <dbReference type="NCBI Taxonomy" id="516989"/>
    <lineage>
        <taxon>Eukaryota</taxon>
        <taxon>Fungi</taxon>
        <taxon>Dikarya</taxon>
        <taxon>Ascomycota</taxon>
        <taxon>Pezizomycotina</taxon>
        <taxon>Sordariomycetes</taxon>
        <taxon>Sordariomycetidae</taxon>
        <taxon>Sordariales</taxon>
        <taxon>Lasiosphaeriaceae</taxon>
        <taxon>Apodospora</taxon>
    </lineage>
</organism>
<name>A0AAE0HSU6_9PEZI</name>
<accession>A0AAE0HSU6</accession>
<evidence type="ECO:0000256" key="1">
    <source>
        <dbReference type="SAM" id="MobiDB-lite"/>
    </source>
</evidence>
<feature type="region of interest" description="Disordered" evidence="1">
    <location>
        <begin position="94"/>
        <end position="121"/>
    </location>
</feature>
<sequence length="152" mass="17281">MGCLNFFRRKRRDDEDTQEKHSSFAPRPLHDSVISADSAFSDVSEKPLLGRQQHPNYNSTTRNTSPLPSAAINNIRPNVHHNYSAYAGVAASDQWTGSQMSTQVSTRASDTKLKDEGGVNDPEHIARQKKAAEIRRKFEEEEQDRLDFFQMM</sequence>
<dbReference type="AlphaFoldDB" id="A0AAE0HSU6"/>
<evidence type="ECO:0000313" key="3">
    <source>
        <dbReference type="Proteomes" id="UP001283341"/>
    </source>
</evidence>
<reference evidence="2" key="1">
    <citation type="journal article" date="2023" name="Mol. Phylogenet. Evol.">
        <title>Genome-scale phylogeny and comparative genomics of the fungal order Sordariales.</title>
        <authorList>
            <person name="Hensen N."/>
            <person name="Bonometti L."/>
            <person name="Westerberg I."/>
            <person name="Brannstrom I.O."/>
            <person name="Guillou S."/>
            <person name="Cros-Aarteil S."/>
            <person name="Calhoun S."/>
            <person name="Haridas S."/>
            <person name="Kuo A."/>
            <person name="Mondo S."/>
            <person name="Pangilinan J."/>
            <person name="Riley R."/>
            <person name="LaButti K."/>
            <person name="Andreopoulos B."/>
            <person name="Lipzen A."/>
            <person name="Chen C."/>
            <person name="Yan M."/>
            <person name="Daum C."/>
            <person name="Ng V."/>
            <person name="Clum A."/>
            <person name="Steindorff A."/>
            <person name="Ohm R.A."/>
            <person name="Martin F."/>
            <person name="Silar P."/>
            <person name="Natvig D.O."/>
            <person name="Lalanne C."/>
            <person name="Gautier V."/>
            <person name="Ament-Velasquez S.L."/>
            <person name="Kruys A."/>
            <person name="Hutchinson M.I."/>
            <person name="Powell A.J."/>
            <person name="Barry K."/>
            <person name="Miller A.N."/>
            <person name="Grigoriev I.V."/>
            <person name="Debuchy R."/>
            <person name="Gladieux P."/>
            <person name="Hiltunen Thoren M."/>
            <person name="Johannesson H."/>
        </authorList>
    </citation>
    <scope>NUCLEOTIDE SEQUENCE</scope>
    <source>
        <strain evidence="2">CBS 118394</strain>
    </source>
</reference>
<comment type="caution">
    <text evidence="2">The sequence shown here is derived from an EMBL/GenBank/DDBJ whole genome shotgun (WGS) entry which is preliminary data.</text>
</comment>
<proteinExistence type="predicted"/>
<feature type="compositionally biased region" description="Basic and acidic residues" evidence="1">
    <location>
        <begin position="12"/>
        <end position="22"/>
    </location>
</feature>